<feature type="compositionally biased region" description="Basic and acidic residues" evidence="1">
    <location>
        <begin position="20"/>
        <end position="31"/>
    </location>
</feature>
<evidence type="ECO:0000313" key="3">
    <source>
        <dbReference type="Proteomes" id="UP001163046"/>
    </source>
</evidence>
<evidence type="ECO:0000256" key="1">
    <source>
        <dbReference type="SAM" id="MobiDB-lite"/>
    </source>
</evidence>
<name>A0A9W9ZI07_9CNID</name>
<sequence length="329" mass="37105">MSESSHSKRTLGGIFHKKSDKRDGGHSETEKKKKHKRQPSVASTKDWQNGEECSEADGSHGTLQITSNVKAPNEKEKPKNLRRRFPFGKAKHHKKKEQSATEDKYEIFLDEPAPHPNEGEQSNEQITDEIEIRHRDVGQSGGSPEDGVEESVCPELTTDGVPQDVTSNVSSETQETAPESLNPVQTCPAEEDTIPKPESPTDQEDKIVPAASTAILWEVFMHLKELMVNNEKLQSVDEVDVISTTSQYEIYLYKYDFGLAKVLAFWSFLLSRASETSRQILVYCICSLIKRYPHCFKIQLKAAKQQRIKEAANEVSAQMIKEYVIIDSK</sequence>
<dbReference type="Proteomes" id="UP001163046">
    <property type="component" value="Unassembled WGS sequence"/>
</dbReference>
<feature type="compositionally biased region" description="Polar residues" evidence="1">
    <location>
        <begin position="61"/>
        <end position="70"/>
    </location>
</feature>
<reference evidence="2" key="1">
    <citation type="submission" date="2023-01" db="EMBL/GenBank/DDBJ databases">
        <title>Genome assembly of the deep-sea coral Lophelia pertusa.</title>
        <authorList>
            <person name="Herrera S."/>
            <person name="Cordes E."/>
        </authorList>
    </citation>
    <scope>NUCLEOTIDE SEQUENCE</scope>
    <source>
        <strain evidence="2">USNM1676648</strain>
        <tissue evidence="2">Polyp</tissue>
    </source>
</reference>
<proteinExistence type="predicted"/>
<feature type="compositionally biased region" description="Basic and acidic residues" evidence="1">
    <location>
        <begin position="97"/>
        <end position="107"/>
    </location>
</feature>
<dbReference type="OrthoDB" id="5990646at2759"/>
<dbReference type="EMBL" id="MU825938">
    <property type="protein sequence ID" value="KAJ7382111.1"/>
    <property type="molecule type" value="Genomic_DNA"/>
</dbReference>
<feature type="compositionally biased region" description="Polar residues" evidence="1">
    <location>
        <begin position="164"/>
        <end position="185"/>
    </location>
</feature>
<evidence type="ECO:0000313" key="2">
    <source>
        <dbReference type="EMBL" id="KAJ7382111.1"/>
    </source>
</evidence>
<comment type="caution">
    <text evidence="2">The sequence shown here is derived from an EMBL/GenBank/DDBJ whole genome shotgun (WGS) entry which is preliminary data.</text>
</comment>
<feature type="region of interest" description="Disordered" evidence="1">
    <location>
        <begin position="1"/>
        <end position="204"/>
    </location>
</feature>
<gene>
    <name evidence="2" type="ORF">OS493_036950</name>
</gene>
<accession>A0A9W9ZI07</accession>
<keyword evidence="3" id="KW-1185">Reference proteome</keyword>
<dbReference type="AlphaFoldDB" id="A0A9W9ZI07"/>
<organism evidence="2 3">
    <name type="scientific">Desmophyllum pertusum</name>
    <dbReference type="NCBI Taxonomy" id="174260"/>
    <lineage>
        <taxon>Eukaryota</taxon>
        <taxon>Metazoa</taxon>
        <taxon>Cnidaria</taxon>
        <taxon>Anthozoa</taxon>
        <taxon>Hexacorallia</taxon>
        <taxon>Scleractinia</taxon>
        <taxon>Caryophylliina</taxon>
        <taxon>Caryophylliidae</taxon>
        <taxon>Desmophyllum</taxon>
    </lineage>
</organism>
<feature type="compositionally biased region" description="Basic residues" evidence="1">
    <location>
        <begin position="80"/>
        <end position="96"/>
    </location>
</feature>
<protein>
    <submittedName>
        <fullName evidence="2">Uncharacterized protein</fullName>
    </submittedName>
</protein>